<feature type="region of interest" description="Disordered" evidence="3">
    <location>
        <begin position="243"/>
        <end position="263"/>
    </location>
</feature>
<dbReference type="SUPFAM" id="SSF53335">
    <property type="entry name" value="S-adenosyl-L-methionine-dependent methyltransferases"/>
    <property type="match status" value="1"/>
</dbReference>
<dbReference type="EMBL" id="SHNO01000001">
    <property type="protein sequence ID" value="MCX2977541.1"/>
    <property type="molecule type" value="Genomic_DNA"/>
</dbReference>
<organism evidence="4 5">
    <name type="scientific">Candidatus Marimicrobium litorale</name>
    <dbReference type="NCBI Taxonomy" id="2518991"/>
    <lineage>
        <taxon>Bacteria</taxon>
        <taxon>Pseudomonadati</taxon>
        <taxon>Pseudomonadota</taxon>
        <taxon>Gammaproteobacteria</taxon>
        <taxon>Cellvibrionales</taxon>
        <taxon>Halieaceae</taxon>
        <taxon>Marimicrobium</taxon>
    </lineage>
</organism>
<keyword evidence="2" id="KW-0808">Transferase</keyword>
<evidence type="ECO:0000256" key="3">
    <source>
        <dbReference type="SAM" id="MobiDB-lite"/>
    </source>
</evidence>
<gene>
    <name evidence="4" type="ORF">EYC82_09270</name>
</gene>
<dbReference type="RefSeq" id="WP_279249257.1">
    <property type="nucleotide sequence ID" value="NZ_SHNO01000001.1"/>
</dbReference>
<keyword evidence="1 4" id="KW-0489">Methyltransferase</keyword>
<name>A0ABT3T5L3_9GAMM</name>
<protein>
    <submittedName>
        <fullName evidence="4">Class I SAM-dependent methyltransferase</fullName>
    </submittedName>
</protein>
<dbReference type="Proteomes" id="UP001143304">
    <property type="component" value="Unassembled WGS sequence"/>
</dbReference>
<proteinExistence type="predicted"/>
<dbReference type="GO" id="GO:0008168">
    <property type="term" value="F:methyltransferase activity"/>
    <property type="evidence" value="ECO:0007669"/>
    <property type="project" value="UniProtKB-KW"/>
</dbReference>
<dbReference type="PANTHER" id="PTHR40048:SF1">
    <property type="entry name" value="RHAMNOSYL O-METHYLTRANSFERASE"/>
    <property type="match status" value="1"/>
</dbReference>
<dbReference type="Pfam" id="PF13578">
    <property type="entry name" value="Methyltransf_24"/>
    <property type="match status" value="1"/>
</dbReference>
<dbReference type="InterPro" id="IPR029063">
    <property type="entry name" value="SAM-dependent_MTases_sf"/>
</dbReference>
<evidence type="ECO:0000256" key="2">
    <source>
        <dbReference type="ARBA" id="ARBA00022679"/>
    </source>
</evidence>
<dbReference type="Gene3D" id="3.40.50.150">
    <property type="entry name" value="Vaccinia Virus protein VP39"/>
    <property type="match status" value="1"/>
</dbReference>
<evidence type="ECO:0000256" key="1">
    <source>
        <dbReference type="ARBA" id="ARBA00022603"/>
    </source>
</evidence>
<dbReference type="GO" id="GO:0032259">
    <property type="term" value="P:methylation"/>
    <property type="evidence" value="ECO:0007669"/>
    <property type="project" value="UniProtKB-KW"/>
</dbReference>
<reference evidence="4" key="1">
    <citation type="submission" date="2019-02" db="EMBL/GenBank/DDBJ databases">
        <authorList>
            <person name="Li S.-H."/>
        </authorList>
    </citation>
    <scope>NUCLEOTIDE SEQUENCE</scope>
    <source>
        <strain evidence="4">IMCC11814</strain>
    </source>
</reference>
<keyword evidence="5" id="KW-1185">Reference proteome</keyword>
<evidence type="ECO:0000313" key="4">
    <source>
        <dbReference type="EMBL" id="MCX2977541.1"/>
    </source>
</evidence>
<comment type="caution">
    <text evidence="4">The sequence shown here is derived from an EMBL/GenBank/DDBJ whole genome shotgun (WGS) entry which is preliminary data.</text>
</comment>
<dbReference type="PANTHER" id="PTHR40048">
    <property type="entry name" value="RHAMNOSYL O-METHYLTRANSFERASE"/>
    <property type="match status" value="1"/>
</dbReference>
<evidence type="ECO:0000313" key="5">
    <source>
        <dbReference type="Proteomes" id="UP001143304"/>
    </source>
</evidence>
<sequence length="263" mass="30541">MSNNIYFPPSLQGFEPKRMVFSTWVDHLPFAYDLVAAIRPELIAELGVYNGLSFFTFCQSMVDHDIDGVAYGIDCWEGDEHTDAYDDSIYNEVVEHAREHYRGNTYLLRMFFNEALQHFNDNSLDLLHIDGLHTYEAIQEDFTNWYPKVKPGGIILFHDVMAKIKDFGAWKYFEELEQQYDDVFRFNHGFGLGVMRKEGGAPSDEPLLRLLFSKDEEDIKRLRQFYVHAGHFLEARRQATFWRQSRKGGKKGGQGKADQGKGE</sequence>
<accession>A0ABT3T5L3</accession>